<dbReference type="AlphaFoldDB" id="A0A915KZN8"/>
<dbReference type="GO" id="GO:0005730">
    <property type="term" value="C:nucleolus"/>
    <property type="evidence" value="ECO:0007669"/>
    <property type="project" value="TreeGrafter"/>
</dbReference>
<proteinExistence type="predicted"/>
<dbReference type="GO" id="GO:0071013">
    <property type="term" value="C:catalytic step 2 spliceosome"/>
    <property type="evidence" value="ECO:0007669"/>
    <property type="project" value="TreeGrafter"/>
</dbReference>
<dbReference type="PANTHER" id="PTHR12928:SF0">
    <property type="entry name" value="FSHD REGION GENE 1"/>
    <property type="match status" value="1"/>
</dbReference>
<reference evidence="2" key="1">
    <citation type="submission" date="2022-11" db="UniProtKB">
        <authorList>
            <consortium name="WormBaseParasite"/>
        </authorList>
    </citation>
    <scope>IDENTIFICATION</scope>
</reference>
<accession>A0A915KZN8</accession>
<name>A0A915KZN8_ROMCU</name>
<dbReference type="PANTHER" id="PTHR12928">
    <property type="entry name" value="FRG1 PROTEIN"/>
    <property type="match status" value="1"/>
</dbReference>
<protein>
    <submittedName>
        <fullName evidence="2">Uncharacterized protein</fullName>
    </submittedName>
</protein>
<dbReference type="GO" id="GO:0051015">
    <property type="term" value="F:actin filament binding"/>
    <property type="evidence" value="ECO:0007669"/>
    <property type="project" value="TreeGrafter"/>
</dbReference>
<organism evidence="1 2">
    <name type="scientific">Romanomermis culicivorax</name>
    <name type="common">Nematode worm</name>
    <dbReference type="NCBI Taxonomy" id="13658"/>
    <lineage>
        <taxon>Eukaryota</taxon>
        <taxon>Metazoa</taxon>
        <taxon>Ecdysozoa</taxon>
        <taxon>Nematoda</taxon>
        <taxon>Enoplea</taxon>
        <taxon>Dorylaimia</taxon>
        <taxon>Mermithida</taxon>
        <taxon>Mermithoidea</taxon>
        <taxon>Mermithidae</taxon>
        <taxon>Romanomermis</taxon>
    </lineage>
</organism>
<dbReference type="GO" id="GO:0055120">
    <property type="term" value="C:striated muscle dense body"/>
    <property type="evidence" value="ECO:0007669"/>
    <property type="project" value="TreeGrafter"/>
</dbReference>
<dbReference type="WBParaSite" id="nRc.2.0.1.t43914-RA">
    <property type="protein sequence ID" value="nRc.2.0.1.t43914-RA"/>
    <property type="gene ID" value="nRc.2.0.1.g43914"/>
</dbReference>
<evidence type="ECO:0000313" key="2">
    <source>
        <dbReference type="WBParaSite" id="nRc.2.0.1.t43914-RA"/>
    </source>
</evidence>
<evidence type="ECO:0000313" key="1">
    <source>
        <dbReference type="Proteomes" id="UP000887565"/>
    </source>
</evidence>
<dbReference type="InterPro" id="IPR010414">
    <property type="entry name" value="FRG1"/>
</dbReference>
<keyword evidence="1" id="KW-1185">Reference proteome</keyword>
<dbReference type="Proteomes" id="UP000887565">
    <property type="component" value="Unplaced"/>
</dbReference>
<dbReference type="Pfam" id="PF06229">
    <property type="entry name" value="FRG1"/>
    <property type="match status" value="1"/>
</dbReference>
<sequence>MIRVYCSVPIDKISAFSRSGFFLRIMTSSLSDYRISKPGKLILKGNKQINLWCIFLRTNRERDTKVDLTPDLDKIKDSGKCEVSYVKLYQHSKVKLNPEDQTTVKKARDDGSLHETLLDRKMYANFIENFEFLQILMIFSKKLMI</sequence>